<reference evidence="6" key="1">
    <citation type="submission" date="2019-06" db="EMBL/GenBank/DDBJ databases">
        <authorList>
            <consortium name="Wellcome Sanger Institute Data Sharing"/>
        </authorList>
    </citation>
    <scope>NUCLEOTIDE SEQUENCE [LARGE SCALE GENOMIC DNA]</scope>
</reference>
<dbReference type="Proteomes" id="UP000472271">
    <property type="component" value="Chromosome 3"/>
</dbReference>
<dbReference type="GO" id="GO:0051015">
    <property type="term" value="F:actin filament binding"/>
    <property type="evidence" value="ECO:0007669"/>
    <property type="project" value="TreeGrafter"/>
</dbReference>
<dbReference type="InterPro" id="IPR014768">
    <property type="entry name" value="GBD/FH3_dom"/>
</dbReference>
<dbReference type="PROSITE" id="PS51232">
    <property type="entry name" value="GBD_FH3"/>
    <property type="match status" value="1"/>
</dbReference>
<dbReference type="Gene3D" id="1.25.10.10">
    <property type="entry name" value="Leucine-rich Repeat Variant"/>
    <property type="match status" value="1"/>
</dbReference>
<proteinExistence type="predicted"/>
<reference evidence="6" key="2">
    <citation type="submission" date="2025-08" db="UniProtKB">
        <authorList>
            <consortium name="Ensembl"/>
        </authorList>
    </citation>
    <scope>IDENTIFICATION</scope>
</reference>
<feature type="region of interest" description="Disordered" evidence="2">
    <location>
        <begin position="901"/>
        <end position="971"/>
    </location>
</feature>
<sequence length="971" mass="108252">MASILCRVQYLEDSDPFVCTNFPEPRRPPTVNVEENLPLSEQLPGIHKLLEAPLKLEECTLQLSPNGNYLDLDSSLSEQRDELETFYADVEKGKKPILILRTQLSVRVHSILEKLYNSQGPELRRSLFSLKQLFQDDKDLVPEFVASEGLTCFIKVGAEADHNYQNYILRALSQIMLFVDGMNGVINHNETVQWLYTLTGSLSRLVVKTALKLLIVFVEYAESNSPLLINAVNTVDGNRGVKPWSYVMEVLEERNGSDTELLMFAMTLINKTLAVLPDQDSFYDVTDSLEQLGMETIIHKHMNNKATEPDLRTQFTTYEVRHTLSTGHARRLDTIQMTPLGAGGHTDAWDQLQPSAAALRIKDLDFSDLMDEEDIDVLDMDAFDSASHLSAVPPPPPPIPGLAAPPPPPPPPPPLPGGPGAAGPPPPPPPPPPPGAPPLPPPPPAFGAESSQKKKKKTVKLFWKELKQADAAQKCRFGRGTVWASLDKVAVDTARLEHLFESKAKELPVAKKGAETKKAEILVLDPKRSNAINIGMTVLPAIHVIKTAILNFDEFAISKEGIEKILTMTPTEEEKQKIQEAQLANPDVPLGSAEQFLFSLASISALTPRLQLWAFKLNYEALEKEIAEPLFDLKLGMEQLASNQTFKRILATLLAIGNFLNSSNAKGFELGYLEKVVEVKDTVHRQSLLHHTCSLVVENYPESSDVYSEVPAITRSAKVDFELLSENLVQLERRCKASWDNLKVVAKHETKAVLKNKMTEFLKDCTQRIIILKVVHRRVINRFHSFLLFLGQPSSSVRDIKVTSFCRIISEFALEYRTTRERVLTLKRKRAAHRERTKTRGKMITETEKFSGAVPQENSPSPVSIAAEAAPGQEEEHENMKNLLISNDTLHVNQGGLRRSRAVRSLGRVSPSQMTVAKDDGTSSQDDATDEIMDRLVKSVTQNPSDRQSSPKTRKRSRMNRKSCDISTCVL</sequence>
<dbReference type="GO" id="GO:0005856">
    <property type="term" value="C:cytoskeleton"/>
    <property type="evidence" value="ECO:0007669"/>
    <property type="project" value="TreeGrafter"/>
</dbReference>
<dbReference type="AlphaFoldDB" id="A0A672ZBA4"/>
<reference evidence="6" key="3">
    <citation type="submission" date="2025-09" db="UniProtKB">
        <authorList>
            <consortium name="Ensembl"/>
        </authorList>
    </citation>
    <scope>IDENTIFICATION</scope>
</reference>
<keyword evidence="7" id="KW-1185">Reference proteome</keyword>
<dbReference type="PANTHER" id="PTHR45920">
    <property type="entry name" value="FORMIN HOMOLOGY 2 DOMAIN CONTAINING, ISOFORM I"/>
    <property type="match status" value="1"/>
</dbReference>
<dbReference type="SMART" id="SM00498">
    <property type="entry name" value="FH2"/>
    <property type="match status" value="1"/>
</dbReference>
<dbReference type="GO" id="GO:0030866">
    <property type="term" value="P:cortical actin cytoskeleton organization"/>
    <property type="evidence" value="ECO:0007669"/>
    <property type="project" value="TreeGrafter"/>
</dbReference>
<dbReference type="InterPro" id="IPR042201">
    <property type="entry name" value="FH2_Formin_sf"/>
</dbReference>
<organism evidence="6 7">
    <name type="scientific">Sphaeramia orbicularis</name>
    <name type="common">orbiculate cardinalfish</name>
    <dbReference type="NCBI Taxonomy" id="375764"/>
    <lineage>
        <taxon>Eukaryota</taxon>
        <taxon>Metazoa</taxon>
        <taxon>Chordata</taxon>
        <taxon>Craniata</taxon>
        <taxon>Vertebrata</taxon>
        <taxon>Euteleostomi</taxon>
        <taxon>Actinopterygii</taxon>
        <taxon>Neopterygii</taxon>
        <taxon>Teleostei</taxon>
        <taxon>Neoteleostei</taxon>
        <taxon>Acanthomorphata</taxon>
        <taxon>Gobiaria</taxon>
        <taxon>Kurtiformes</taxon>
        <taxon>Apogonoidei</taxon>
        <taxon>Apogonidae</taxon>
        <taxon>Apogoninae</taxon>
        <taxon>Sphaeramia</taxon>
    </lineage>
</organism>
<feature type="compositionally biased region" description="Basic residues" evidence="2">
    <location>
        <begin position="952"/>
        <end position="961"/>
    </location>
</feature>
<evidence type="ECO:0000256" key="1">
    <source>
        <dbReference type="ARBA" id="ARBA00023203"/>
    </source>
</evidence>
<feature type="region of interest" description="Disordered" evidence="2">
    <location>
        <begin position="388"/>
        <end position="453"/>
    </location>
</feature>
<evidence type="ECO:0000313" key="7">
    <source>
        <dbReference type="Proteomes" id="UP000472271"/>
    </source>
</evidence>
<feature type="compositionally biased region" description="Polar residues" evidence="2">
    <location>
        <begin position="939"/>
        <end position="951"/>
    </location>
</feature>
<dbReference type="Ensembl" id="ENSSORT00005014190.1">
    <property type="protein sequence ID" value="ENSSORP00005013777.1"/>
    <property type="gene ID" value="ENSSORG00005007079.1"/>
</dbReference>
<evidence type="ECO:0000313" key="6">
    <source>
        <dbReference type="Ensembl" id="ENSSORP00005013777.1"/>
    </source>
</evidence>
<dbReference type="Pfam" id="PF18382">
    <property type="entry name" value="Formin_GBD_N"/>
    <property type="match status" value="1"/>
</dbReference>
<dbReference type="SUPFAM" id="SSF101447">
    <property type="entry name" value="Formin homology 2 domain (FH2 domain)"/>
    <property type="match status" value="1"/>
</dbReference>
<dbReference type="Pfam" id="PF02181">
    <property type="entry name" value="FH2"/>
    <property type="match status" value="1"/>
</dbReference>
<dbReference type="InterPro" id="IPR016024">
    <property type="entry name" value="ARM-type_fold"/>
</dbReference>
<keyword evidence="1" id="KW-0009">Actin-binding</keyword>
<dbReference type="Pfam" id="PF24959">
    <property type="entry name" value="FH3_FHOD1-3"/>
    <property type="match status" value="1"/>
</dbReference>
<dbReference type="InterPro" id="IPR056771">
    <property type="entry name" value="FH3_FHOD1-3-like"/>
</dbReference>
<dbReference type="PROSITE" id="PS51444">
    <property type="entry name" value="FH2"/>
    <property type="match status" value="1"/>
</dbReference>
<feature type="domain" description="GBD/FH3" evidence="4">
    <location>
        <begin position="41"/>
        <end position="410"/>
    </location>
</feature>
<evidence type="ECO:0000259" key="5">
    <source>
        <dbReference type="PROSITE" id="PS51444"/>
    </source>
</evidence>
<dbReference type="SUPFAM" id="SSF48371">
    <property type="entry name" value="ARM repeat"/>
    <property type="match status" value="1"/>
</dbReference>
<accession>A0A672ZBA4</accession>
<dbReference type="FunFam" id="1.25.10.10:FF:000056">
    <property type="entry name" value="FH1/FH2 domain-containing protein 3 isoform X1"/>
    <property type="match status" value="1"/>
</dbReference>
<feature type="region of interest" description="Disordered" evidence="2">
    <location>
        <begin position="852"/>
        <end position="877"/>
    </location>
</feature>
<feature type="domain" description="DAD" evidence="3">
    <location>
        <begin position="926"/>
        <end position="959"/>
    </location>
</feature>
<protein>
    <submittedName>
        <fullName evidence="6">FH1/FH2 domain-containing protein 1-like</fullName>
    </submittedName>
</protein>
<dbReference type="InterPro" id="IPR041387">
    <property type="entry name" value="FHOD1_GBD_N"/>
</dbReference>
<dbReference type="PANTHER" id="PTHR45920:SF2">
    <property type="entry name" value="FH1_FH2 DOMAIN-CONTAINING PROTEIN 1"/>
    <property type="match status" value="1"/>
</dbReference>
<gene>
    <name evidence="6" type="primary">fhod1</name>
</gene>
<dbReference type="InterPro" id="IPR015425">
    <property type="entry name" value="FH2_Formin"/>
</dbReference>
<evidence type="ECO:0000256" key="2">
    <source>
        <dbReference type="SAM" id="MobiDB-lite"/>
    </source>
</evidence>
<evidence type="ECO:0000259" key="4">
    <source>
        <dbReference type="PROSITE" id="PS51232"/>
    </source>
</evidence>
<feature type="compositionally biased region" description="Pro residues" evidence="2">
    <location>
        <begin position="392"/>
        <end position="445"/>
    </location>
</feature>
<dbReference type="Gene3D" id="1.20.58.2220">
    <property type="entry name" value="Formin, FH2 domain"/>
    <property type="match status" value="1"/>
</dbReference>
<feature type="domain" description="FH2" evidence="5">
    <location>
        <begin position="448"/>
        <end position="842"/>
    </location>
</feature>
<evidence type="ECO:0000259" key="3">
    <source>
        <dbReference type="PROSITE" id="PS51231"/>
    </source>
</evidence>
<dbReference type="GO" id="GO:0005737">
    <property type="term" value="C:cytoplasm"/>
    <property type="evidence" value="ECO:0007669"/>
    <property type="project" value="TreeGrafter"/>
</dbReference>
<name>A0A672ZBA4_9TELE</name>
<dbReference type="PROSITE" id="PS51231">
    <property type="entry name" value="DAD"/>
    <property type="match status" value="1"/>
</dbReference>
<dbReference type="InterPro" id="IPR014767">
    <property type="entry name" value="DAD_dom"/>
</dbReference>
<dbReference type="InterPro" id="IPR011989">
    <property type="entry name" value="ARM-like"/>
</dbReference>